<dbReference type="InterPro" id="IPR050590">
    <property type="entry name" value="Exosome_comp_Rrp42_subfam"/>
</dbReference>
<dbReference type="InterPro" id="IPR020568">
    <property type="entry name" value="Ribosomal_Su5_D2-typ_SF"/>
</dbReference>
<evidence type="ECO:0000256" key="2">
    <source>
        <dbReference type="ARBA" id="ARBA00004604"/>
    </source>
</evidence>
<evidence type="ECO:0000256" key="3">
    <source>
        <dbReference type="ARBA" id="ARBA00006678"/>
    </source>
</evidence>
<dbReference type="Pfam" id="PF01138">
    <property type="entry name" value="RNase_PH"/>
    <property type="match status" value="1"/>
</dbReference>
<keyword evidence="7" id="KW-0694">RNA-binding</keyword>
<evidence type="ECO:0000256" key="5">
    <source>
        <dbReference type="ARBA" id="ARBA00022552"/>
    </source>
</evidence>
<evidence type="ECO:0000256" key="4">
    <source>
        <dbReference type="ARBA" id="ARBA00022490"/>
    </source>
</evidence>
<dbReference type="PANTHER" id="PTHR11097">
    <property type="entry name" value="EXOSOME COMPLEX EXONUCLEASE RIBOSOMAL RNA PROCESSING PROTEIN"/>
    <property type="match status" value="1"/>
</dbReference>
<dbReference type="GO" id="GO:0034476">
    <property type="term" value="P:U5 snRNA 3'-end processing"/>
    <property type="evidence" value="ECO:0007669"/>
    <property type="project" value="TreeGrafter"/>
</dbReference>
<comment type="similarity">
    <text evidence="3">Belongs to the RNase PH family.</text>
</comment>
<gene>
    <name evidence="11" type="primary">TPHA0E03560</name>
    <name evidence="11" type="ordered locus">TPHA_0E03560</name>
</gene>
<dbReference type="AlphaFoldDB" id="G8BU68"/>
<protein>
    <recommendedName>
        <fullName evidence="9">Ribosomal RNA-processing protein 43</fullName>
    </recommendedName>
</protein>
<dbReference type="InterPro" id="IPR001247">
    <property type="entry name" value="ExoRNase_PH_dom1"/>
</dbReference>
<dbReference type="GO" id="GO:0071028">
    <property type="term" value="P:nuclear mRNA surveillance"/>
    <property type="evidence" value="ECO:0007669"/>
    <property type="project" value="TreeGrafter"/>
</dbReference>
<keyword evidence="5" id="KW-0698">rRNA processing</keyword>
<dbReference type="GO" id="GO:0000177">
    <property type="term" value="C:cytoplasmic exosome (RNase complex)"/>
    <property type="evidence" value="ECO:0007669"/>
    <property type="project" value="UniProtKB-ARBA"/>
</dbReference>
<evidence type="ECO:0000256" key="1">
    <source>
        <dbReference type="ARBA" id="ARBA00004496"/>
    </source>
</evidence>
<name>G8BU68_TETPH</name>
<dbReference type="GO" id="GO:0034475">
    <property type="term" value="P:U4 snRNA 3'-end processing"/>
    <property type="evidence" value="ECO:0007669"/>
    <property type="project" value="TreeGrafter"/>
</dbReference>
<evidence type="ECO:0000313" key="12">
    <source>
        <dbReference type="Proteomes" id="UP000005666"/>
    </source>
</evidence>
<evidence type="ECO:0000256" key="8">
    <source>
        <dbReference type="ARBA" id="ARBA00023242"/>
    </source>
</evidence>
<evidence type="ECO:0000313" key="11">
    <source>
        <dbReference type="EMBL" id="CCE63446.1"/>
    </source>
</evidence>
<reference evidence="11 12" key="1">
    <citation type="journal article" date="2011" name="Proc. Natl. Acad. Sci. U.S.A.">
        <title>Evolutionary erosion of yeast sex chromosomes by mating-type switching accidents.</title>
        <authorList>
            <person name="Gordon J.L."/>
            <person name="Armisen D."/>
            <person name="Proux-Wera E."/>
            <person name="Oheigeartaigh S.S."/>
            <person name="Byrne K.P."/>
            <person name="Wolfe K.H."/>
        </authorList>
    </citation>
    <scope>NUCLEOTIDE SEQUENCE [LARGE SCALE GENOMIC DNA]</scope>
    <source>
        <strain evidence="12">ATCC 24235 / CBS 4417 / NBRC 1672 / NRRL Y-8282 / UCD 70-5</strain>
    </source>
</reference>
<keyword evidence="6" id="KW-0271">Exosome</keyword>
<evidence type="ECO:0000256" key="9">
    <source>
        <dbReference type="ARBA" id="ARBA00030617"/>
    </source>
</evidence>
<dbReference type="EMBL" id="HE612860">
    <property type="protein sequence ID" value="CCE63446.1"/>
    <property type="molecule type" value="Genomic_DNA"/>
</dbReference>
<comment type="subcellular location">
    <subcellularLocation>
        <location evidence="1">Cytoplasm</location>
    </subcellularLocation>
    <subcellularLocation>
        <location evidence="2">Nucleus</location>
        <location evidence="2">Nucleolus</location>
    </subcellularLocation>
</comment>
<accession>G8BU68</accession>
<keyword evidence="8" id="KW-0539">Nucleus</keyword>
<evidence type="ECO:0000259" key="10">
    <source>
        <dbReference type="Pfam" id="PF01138"/>
    </source>
</evidence>
<dbReference type="Proteomes" id="UP000005666">
    <property type="component" value="Chromosome 5"/>
</dbReference>
<dbReference type="OrthoDB" id="45882at2759"/>
<dbReference type="GO" id="GO:0000467">
    <property type="term" value="P:exonucleolytic trimming to generate mature 3'-end of 5.8S rRNA from tricistronic rRNA transcript (SSU-rRNA, 5.8S rRNA, LSU-rRNA)"/>
    <property type="evidence" value="ECO:0007669"/>
    <property type="project" value="UniProtKB-ARBA"/>
</dbReference>
<organism evidence="11 12">
    <name type="scientific">Tetrapisispora phaffii (strain ATCC 24235 / CBS 4417 / NBRC 1672 / NRRL Y-8282 / UCD 70-5)</name>
    <name type="common">Yeast</name>
    <name type="synonym">Fabospora phaffii</name>
    <dbReference type="NCBI Taxonomy" id="1071381"/>
    <lineage>
        <taxon>Eukaryota</taxon>
        <taxon>Fungi</taxon>
        <taxon>Dikarya</taxon>
        <taxon>Ascomycota</taxon>
        <taxon>Saccharomycotina</taxon>
        <taxon>Saccharomycetes</taxon>
        <taxon>Saccharomycetales</taxon>
        <taxon>Saccharomycetaceae</taxon>
        <taxon>Tetrapisispora</taxon>
    </lineage>
</organism>
<sequence length="380" mass="43304">MNSIENSVIDVKPLVFPKDVLARISPDLILQRYLSLNLRPSIRSFDEFRDISVSNIDDIENEFADNVLGTNILKCGKTIIITTITASIIKEENQDETFERYYEDISGVERRRNKVSEYGSVYPVVEIERGRGNAPPSDEEMNIGQKLHDNILHSGLISKKSLKVDYGVRITDLETNKSKIIYPEEDEINDVPILQLNHYQKNLKYVLHAKITVFSRTGPLFDLCWNSLTYALQNTKLPKAFIDEKAVSLKTIIRSRGKTTELRENFNIICDTNTRVPLQLNKENIAYASNYGIVDLDYDLIDTEYEEKNNDNDKKTVLLADINTESEEEYINSSISIITNKYGNLKNIIVLGGTSKISMEILKKSISLSKIRAHDLESKA</sequence>
<dbReference type="GO" id="GO:0000176">
    <property type="term" value="C:nuclear exosome (RNase complex)"/>
    <property type="evidence" value="ECO:0007669"/>
    <property type="project" value="TreeGrafter"/>
</dbReference>
<dbReference type="eggNOG" id="KOG1613">
    <property type="taxonomic scope" value="Eukaryota"/>
</dbReference>
<dbReference type="InterPro" id="IPR027408">
    <property type="entry name" value="PNPase/RNase_PH_dom_sf"/>
</dbReference>
<dbReference type="GO" id="GO:0016075">
    <property type="term" value="P:rRNA catabolic process"/>
    <property type="evidence" value="ECO:0007669"/>
    <property type="project" value="TreeGrafter"/>
</dbReference>
<dbReference type="HOGENOM" id="CLU_065411_0_0_1"/>
<dbReference type="STRING" id="1071381.G8BU68"/>
<dbReference type="GO" id="GO:0071038">
    <property type="term" value="P:TRAMP-dependent tRNA surveillance pathway"/>
    <property type="evidence" value="ECO:0007669"/>
    <property type="project" value="TreeGrafter"/>
</dbReference>
<dbReference type="Gene3D" id="3.30.230.70">
    <property type="entry name" value="GHMP Kinase, N-terminal domain"/>
    <property type="match status" value="1"/>
</dbReference>
<evidence type="ECO:0000256" key="6">
    <source>
        <dbReference type="ARBA" id="ARBA00022835"/>
    </source>
</evidence>
<dbReference type="GeneID" id="11531168"/>
<feature type="domain" description="Exoribonuclease phosphorolytic" evidence="10">
    <location>
        <begin position="59"/>
        <end position="238"/>
    </location>
</feature>
<proteinExistence type="inferred from homology"/>
<dbReference type="RefSeq" id="XP_003685880.1">
    <property type="nucleotide sequence ID" value="XM_003685832.1"/>
</dbReference>
<dbReference type="GO" id="GO:0071035">
    <property type="term" value="P:nuclear polyadenylation-dependent rRNA catabolic process"/>
    <property type="evidence" value="ECO:0007669"/>
    <property type="project" value="TreeGrafter"/>
</dbReference>
<dbReference type="GO" id="GO:0005730">
    <property type="term" value="C:nucleolus"/>
    <property type="evidence" value="ECO:0007669"/>
    <property type="project" value="UniProtKB-SubCell"/>
</dbReference>
<dbReference type="KEGG" id="tpf:TPHA_0E03560"/>
<dbReference type="GO" id="GO:0035925">
    <property type="term" value="F:mRNA 3'-UTR AU-rich region binding"/>
    <property type="evidence" value="ECO:0007669"/>
    <property type="project" value="TreeGrafter"/>
</dbReference>
<dbReference type="GO" id="GO:0034473">
    <property type="term" value="P:U1 snRNA 3'-end processing"/>
    <property type="evidence" value="ECO:0007669"/>
    <property type="project" value="TreeGrafter"/>
</dbReference>
<evidence type="ECO:0000256" key="7">
    <source>
        <dbReference type="ARBA" id="ARBA00022884"/>
    </source>
</evidence>
<keyword evidence="12" id="KW-1185">Reference proteome</keyword>
<dbReference type="SUPFAM" id="SSF54211">
    <property type="entry name" value="Ribosomal protein S5 domain 2-like"/>
    <property type="match status" value="1"/>
</dbReference>
<dbReference type="OMA" id="CHETENE"/>
<dbReference type="PANTHER" id="PTHR11097:SF9">
    <property type="entry name" value="EXOSOME COMPLEX COMPONENT RRP43"/>
    <property type="match status" value="1"/>
</dbReference>
<keyword evidence="4" id="KW-0963">Cytoplasm</keyword>
<dbReference type="CDD" id="cd11358">
    <property type="entry name" value="RNase_PH"/>
    <property type="match status" value="1"/>
</dbReference>